<dbReference type="InterPro" id="IPR036264">
    <property type="entry name" value="Bact_exopeptidase_dim_dom"/>
</dbReference>
<protein>
    <submittedName>
        <fullName evidence="3">Amidohydrolase</fullName>
    </submittedName>
</protein>
<dbReference type="PANTHER" id="PTHR11014:SF169">
    <property type="entry name" value="CLAN MH, FAMILY M20, PEPTIDASE T-LIKE METALLOPEPTIDASE"/>
    <property type="match status" value="1"/>
</dbReference>
<organism evidence="3 4">
    <name type="scientific">Granulicatella balaenopterae</name>
    <dbReference type="NCBI Taxonomy" id="137733"/>
    <lineage>
        <taxon>Bacteria</taxon>
        <taxon>Bacillati</taxon>
        <taxon>Bacillota</taxon>
        <taxon>Bacilli</taxon>
        <taxon>Lactobacillales</taxon>
        <taxon>Carnobacteriaceae</taxon>
        <taxon>Granulicatella</taxon>
    </lineage>
</organism>
<dbReference type="NCBIfam" id="TIGR01891">
    <property type="entry name" value="amidohydrolases"/>
    <property type="match status" value="1"/>
</dbReference>
<dbReference type="GO" id="GO:0046872">
    <property type="term" value="F:metal ion binding"/>
    <property type="evidence" value="ECO:0007669"/>
    <property type="project" value="UniProtKB-KW"/>
</dbReference>
<evidence type="ECO:0000313" key="4">
    <source>
        <dbReference type="Proteomes" id="UP000198556"/>
    </source>
</evidence>
<keyword evidence="1" id="KW-0464">Manganese</keyword>
<feature type="binding site" evidence="1">
    <location>
        <position position="127"/>
    </location>
    <ligand>
        <name>Mn(2+)</name>
        <dbReference type="ChEBI" id="CHEBI:29035"/>
        <label>2</label>
    </ligand>
</feature>
<dbReference type="SUPFAM" id="SSF55031">
    <property type="entry name" value="Bacterial exopeptidase dimerisation domain"/>
    <property type="match status" value="1"/>
</dbReference>
<dbReference type="InterPro" id="IPR017439">
    <property type="entry name" value="Amidohydrolase"/>
</dbReference>
<dbReference type="OrthoDB" id="9776731at2"/>
<feature type="binding site" evidence="1">
    <location>
        <position position="346"/>
    </location>
    <ligand>
        <name>Mn(2+)</name>
        <dbReference type="ChEBI" id="CHEBI:29035"/>
        <label>2</label>
    </ligand>
</feature>
<gene>
    <name evidence="3" type="ORF">SAMN05421767_11826</name>
</gene>
<dbReference type="Gene3D" id="3.40.630.10">
    <property type="entry name" value="Zn peptidases"/>
    <property type="match status" value="1"/>
</dbReference>
<dbReference type="Proteomes" id="UP000198556">
    <property type="component" value="Unassembled WGS sequence"/>
</dbReference>
<proteinExistence type="predicted"/>
<dbReference type="AlphaFoldDB" id="A0A1H9LB04"/>
<dbReference type="InterPro" id="IPR002933">
    <property type="entry name" value="Peptidase_M20"/>
</dbReference>
<dbReference type="InterPro" id="IPR011650">
    <property type="entry name" value="Peptidase_M20_dimer"/>
</dbReference>
<dbReference type="Pfam" id="PF01546">
    <property type="entry name" value="Peptidase_M20"/>
    <property type="match status" value="1"/>
</dbReference>
<comment type="cofactor">
    <cofactor evidence="1">
        <name>Mn(2+)</name>
        <dbReference type="ChEBI" id="CHEBI:29035"/>
    </cofactor>
    <text evidence="1">The Mn(2+) ion enhances activity.</text>
</comment>
<dbReference type="SUPFAM" id="SSF53187">
    <property type="entry name" value="Zn-dependent exopeptidases"/>
    <property type="match status" value="1"/>
</dbReference>
<evidence type="ECO:0000259" key="2">
    <source>
        <dbReference type="Pfam" id="PF07687"/>
    </source>
</evidence>
<dbReference type="STRING" id="137733.SAMN05421767_11826"/>
<name>A0A1H9LB04_9LACT</name>
<accession>A0A1H9LB04</accession>
<keyword evidence="3" id="KW-0378">Hydrolase</keyword>
<reference evidence="3 4" key="1">
    <citation type="submission" date="2016-10" db="EMBL/GenBank/DDBJ databases">
        <authorList>
            <person name="de Groot N.N."/>
        </authorList>
    </citation>
    <scope>NUCLEOTIDE SEQUENCE [LARGE SCALE GENOMIC DNA]</scope>
    <source>
        <strain evidence="3 4">DSM 15827</strain>
    </source>
</reference>
<keyword evidence="4" id="KW-1185">Reference proteome</keyword>
<feature type="binding site" evidence="1">
    <location>
        <position position="93"/>
    </location>
    <ligand>
        <name>Mn(2+)</name>
        <dbReference type="ChEBI" id="CHEBI:29035"/>
        <label>2</label>
    </ligand>
</feature>
<evidence type="ECO:0000313" key="3">
    <source>
        <dbReference type="EMBL" id="SER08584.1"/>
    </source>
</evidence>
<evidence type="ECO:0000256" key="1">
    <source>
        <dbReference type="PIRSR" id="PIRSR005962-1"/>
    </source>
</evidence>
<feature type="domain" description="Peptidase M20 dimerisation" evidence="2">
    <location>
        <begin position="173"/>
        <end position="269"/>
    </location>
</feature>
<dbReference type="PIRSF" id="PIRSF005962">
    <property type="entry name" value="Pept_M20D_amidohydro"/>
    <property type="match status" value="1"/>
</dbReference>
<dbReference type="GO" id="GO:0016787">
    <property type="term" value="F:hydrolase activity"/>
    <property type="evidence" value="ECO:0007669"/>
    <property type="project" value="UniProtKB-KW"/>
</dbReference>
<dbReference type="RefSeq" id="WP_089746670.1">
    <property type="nucleotide sequence ID" value="NZ_FOGF01000018.1"/>
</dbReference>
<keyword evidence="1" id="KW-0479">Metal-binding</keyword>
<feature type="binding site" evidence="1">
    <location>
        <position position="95"/>
    </location>
    <ligand>
        <name>Mn(2+)</name>
        <dbReference type="ChEBI" id="CHEBI:29035"/>
        <label>2</label>
    </ligand>
</feature>
<dbReference type="EMBL" id="FOGF01000018">
    <property type="protein sequence ID" value="SER08584.1"/>
    <property type="molecule type" value="Genomic_DNA"/>
</dbReference>
<dbReference type="Gene3D" id="3.30.70.360">
    <property type="match status" value="1"/>
</dbReference>
<dbReference type="PANTHER" id="PTHR11014">
    <property type="entry name" value="PEPTIDASE M20 FAMILY MEMBER"/>
    <property type="match status" value="1"/>
</dbReference>
<sequence length="370" mass="41879">MLQEHYELCQSLRHELHQHPELSGKEVWTKARLIRFLQDHTSVKIVDKGDYFYAIYHGKKPAIAFRADYDALPIDDKIPTDYRSQFDGLGHKCGHDGHSATLCGLVLEVERIKPEREVIFLFQPAEETGEGAKICQSVFNEQDISEFYAYHNYPTEPYKMVSVMPGTICLTSKGLSLYFEGKTSHASQPEAGINPAFTIAKVIAEIERITNDTSLFEKFVRCTIVEVSVGEKAFGVSAGKGVLRLTIRAYEESELALLEQMIVEHANKLSIAAGIKFHYDEQDYFPATVNHQVAVDKLWQACEKINQPIRALPEFFRSSEDYGYYIQKVPGAMFFIGDGEDYPKLHTVEFDFPDELIKVGVDVFSALITA</sequence>
<dbReference type="Pfam" id="PF07687">
    <property type="entry name" value="M20_dimer"/>
    <property type="match status" value="1"/>
</dbReference>
<feature type="binding site" evidence="1">
    <location>
        <position position="151"/>
    </location>
    <ligand>
        <name>Mn(2+)</name>
        <dbReference type="ChEBI" id="CHEBI:29035"/>
        <label>2</label>
    </ligand>
</feature>